<evidence type="ECO:0000313" key="3">
    <source>
        <dbReference type="EMBL" id="KCZ88164.1"/>
    </source>
</evidence>
<sequence length="162" mass="18438">MGYRLIHFNCARPLGAFSLENEFIRVFVSIMPRVFADAAAFEGLHFHRHGVRRPDGVWMPLDGIFPYPEGMGAPDVSTMGGWESFEKLREFSYSGRTHPPSMRRLAAEIDRSNGASFVMWWAPRGERVSMEDGWQKLQHLRQHGSTPEAFSLDDPMDRPVAA</sequence>
<evidence type="ECO:0000256" key="1">
    <source>
        <dbReference type="SAM" id="MobiDB-lite"/>
    </source>
</evidence>
<dbReference type="PATRIC" id="fig|1280952.3.peg.2259"/>
<dbReference type="AlphaFoldDB" id="A0A059FC02"/>
<dbReference type="eggNOG" id="ENOG5033083">
    <property type="taxonomic scope" value="Bacteria"/>
</dbReference>
<feature type="domain" description="DUF3291" evidence="2">
    <location>
        <begin position="76"/>
        <end position="153"/>
    </location>
</feature>
<protein>
    <recommendedName>
        <fullName evidence="2">DUF3291 domain-containing protein</fullName>
    </recommendedName>
</protein>
<dbReference type="InterPro" id="IPR021708">
    <property type="entry name" value="DUF3291"/>
</dbReference>
<keyword evidence="4" id="KW-1185">Reference proteome</keyword>
<dbReference type="Proteomes" id="UP000024816">
    <property type="component" value="Unassembled WGS sequence"/>
</dbReference>
<name>A0A059FC02_9PROT</name>
<comment type="caution">
    <text evidence="3">The sequence shown here is derived from an EMBL/GenBank/DDBJ whole genome shotgun (WGS) entry which is preliminary data.</text>
</comment>
<evidence type="ECO:0000259" key="2">
    <source>
        <dbReference type="Pfam" id="PF11695"/>
    </source>
</evidence>
<dbReference type="OrthoDB" id="7618285at2"/>
<reference evidence="3 4" key="1">
    <citation type="journal article" date="2014" name="Antonie Van Leeuwenhoek">
        <title>Hyphomonas beringensis sp. nov. and Hyphomonas chukchiensis sp. nov., isolated from surface seawater of the Bering Sea and Chukchi Sea.</title>
        <authorList>
            <person name="Li C."/>
            <person name="Lai Q."/>
            <person name="Li G."/>
            <person name="Dong C."/>
            <person name="Wang J."/>
            <person name="Liao Y."/>
            <person name="Shao Z."/>
        </authorList>
    </citation>
    <scope>NUCLEOTIDE SEQUENCE [LARGE SCALE GENOMIC DNA]</scope>
    <source>
        <strain evidence="3 4">VP2</strain>
    </source>
</reference>
<dbReference type="RefSeq" id="WP_051597607.1">
    <property type="nucleotide sequence ID" value="NZ_ARYJ01000006.1"/>
</dbReference>
<evidence type="ECO:0000313" key="4">
    <source>
        <dbReference type="Proteomes" id="UP000024816"/>
    </source>
</evidence>
<dbReference type="Pfam" id="PF11695">
    <property type="entry name" value="DUF3291"/>
    <property type="match status" value="1"/>
</dbReference>
<gene>
    <name evidence="3" type="ORF">HJA_11295</name>
</gene>
<proteinExistence type="predicted"/>
<organism evidence="3 4">
    <name type="scientific">Hyphomonas jannaschiana VP2</name>
    <dbReference type="NCBI Taxonomy" id="1280952"/>
    <lineage>
        <taxon>Bacteria</taxon>
        <taxon>Pseudomonadati</taxon>
        <taxon>Pseudomonadota</taxon>
        <taxon>Alphaproteobacteria</taxon>
        <taxon>Hyphomonadales</taxon>
        <taxon>Hyphomonadaceae</taxon>
        <taxon>Hyphomonas</taxon>
    </lineage>
</organism>
<feature type="region of interest" description="Disordered" evidence="1">
    <location>
        <begin position="141"/>
        <end position="162"/>
    </location>
</feature>
<accession>A0A059FC02</accession>
<dbReference type="STRING" id="1280952.HJA_11295"/>
<dbReference type="EMBL" id="ARYJ01000006">
    <property type="protein sequence ID" value="KCZ88164.1"/>
    <property type="molecule type" value="Genomic_DNA"/>
</dbReference>